<gene>
    <name evidence="2" type="ORF">NBR_LOCUS8611</name>
</gene>
<dbReference type="WBParaSite" id="NBR_0000861001-mRNA-1">
    <property type="protein sequence ID" value="NBR_0000861001-mRNA-1"/>
    <property type="gene ID" value="NBR_0000861001"/>
</dbReference>
<dbReference type="EMBL" id="UYSL01020027">
    <property type="protein sequence ID" value="VDL72200.1"/>
    <property type="molecule type" value="Genomic_DNA"/>
</dbReference>
<proteinExistence type="predicted"/>
<evidence type="ECO:0000313" key="2">
    <source>
        <dbReference type="EMBL" id="VDL72200.1"/>
    </source>
</evidence>
<reference evidence="4" key="1">
    <citation type="submission" date="2017-02" db="UniProtKB">
        <authorList>
            <consortium name="WormBaseParasite"/>
        </authorList>
    </citation>
    <scope>IDENTIFICATION</scope>
</reference>
<feature type="transmembrane region" description="Helical" evidence="1">
    <location>
        <begin position="37"/>
        <end position="61"/>
    </location>
</feature>
<dbReference type="STRING" id="27835.A0A0N4XZJ4"/>
<name>A0A0N4XZJ4_NIPBR</name>
<accession>A0A0N4XZJ4</accession>
<keyword evidence="3" id="KW-1185">Reference proteome</keyword>
<dbReference type="AlphaFoldDB" id="A0A0N4XZJ4"/>
<evidence type="ECO:0000256" key="1">
    <source>
        <dbReference type="SAM" id="Phobius"/>
    </source>
</evidence>
<dbReference type="Proteomes" id="UP000271162">
    <property type="component" value="Unassembled WGS sequence"/>
</dbReference>
<keyword evidence="1" id="KW-1133">Transmembrane helix</keyword>
<keyword evidence="1" id="KW-0472">Membrane</keyword>
<evidence type="ECO:0000313" key="4">
    <source>
        <dbReference type="WBParaSite" id="NBR_0000861001-mRNA-1"/>
    </source>
</evidence>
<protein>
    <submittedName>
        <fullName evidence="4">MARVEL domain-containing protein</fullName>
    </submittedName>
</protein>
<reference evidence="2 3" key="2">
    <citation type="submission" date="2018-11" db="EMBL/GenBank/DDBJ databases">
        <authorList>
            <consortium name="Pathogen Informatics"/>
        </authorList>
    </citation>
    <scope>NUCLEOTIDE SEQUENCE [LARGE SCALE GENOMIC DNA]</scope>
</reference>
<keyword evidence="1" id="KW-0812">Transmembrane</keyword>
<organism evidence="4">
    <name type="scientific">Nippostrongylus brasiliensis</name>
    <name type="common">Rat hookworm</name>
    <dbReference type="NCBI Taxonomy" id="27835"/>
    <lineage>
        <taxon>Eukaryota</taxon>
        <taxon>Metazoa</taxon>
        <taxon>Ecdysozoa</taxon>
        <taxon>Nematoda</taxon>
        <taxon>Chromadorea</taxon>
        <taxon>Rhabditida</taxon>
        <taxon>Rhabditina</taxon>
        <taxon>Rhabditomorpha</taxon>
        <taxon>Strongyloidea</taxon>
        <taxon>Heligmosomidae</taxon>
        <taxon>Nippostrongylus</taxon>
    </lineage>
</organism>
<feature type="transmembrane region" description="Helical" evidence="1">
    <location>
        <begin position="6"/>
        <end position="25"/>
    </location>
</feature>
<evidence type="ECO:0000313" key="3">
    <source>
        <dbReference type="Proteomes" id="UP000271162"/>
    </source>
</evidence>
<sequence length="112" mass="12713">MLVFVVASVLIMLGVLLLFLGVDVYGDQREKGRLCYALFDLLVALSTAVGFFSFLVLFGFWGKIWTECGHNSMSCATIFSCLDITKRKDTVDEHDPRGTTEHYFGHLRRAWQ</sequence>